<name>A0AAQ4FMR9_AMBAM</name>
<accession>A0AAQ4FMR9</accession>
<evidence type="ECO:0000259" key="2">
    <source>
        <dbReference type="PROSITE" id="PS50031"/>
    </source>
</evidence>
<dbReference type="EMBL" id="JARKHS020000648">
    <property type="protein sequence ID" value="KAK8788540.1"/>
    <property type="molecule type" value="Genomic_DNA"/>
</dbReference>
<dbReference type="InterPro" id="IPR039656">
    <property type="entry name" value="SYNRG"/>
</dbReference>
<feature type="region of interest" description="Disordered" evidence="1">
    <location>
        <begin position="186"/>
        <end position="207"/>
    </location>
</feature>
<dbReference type="InterPro" id="IPR000261">
    <property type="entry name" value="EH_dom"/>
</dbReference>
<evidence type="ECO:0000313" key="4">
    <source>
        <dbReference type="Proteomes" id="UP001321473"/>
    </source>
</evidence>
<keyword evidence="4" id="KW-1185">Reference proteome</keyword>
<dbReference type="SMART" id="SM00027">
    <property type="entry name" value="EH"/>
    <property type="match status" value="1"/>
</dbReference>
<protein>
    <recommendedName>
        <fullName evidence="2">EH domain-containing protein</fullName>
    </recommendedName>
</protein>
<sequence length="618" mass="63790">MASKQGSKQPLSALEKKMMECSNLFEQSRGSSFAKPRLSASGAAKHTYASGFNMPRPPQQAAHAPQATPPGRLPVWCQRGDVPSLYRDLERQVTGPAGINGALVCSLLLSSGLSRPALGRIWDLCSRTVPGSFTQPELYASLALVALAQAGHPPELELLSRLPQPPVPMFAQPINNVSAAPAASLPQAWPNQMSPSPSPPALQQPSATCCQTFQASTNLFPSSPSSRPLQAAPPTSSVSAVTLVSSAAKPMQVVCASPVPSATLVSSAPATFVSSVPAAPFVSSVPTTTFGSSIPAMTFASPVPAATAAPPAGSLPAAHAVPKLGAAVPSIPSVLPVTSSRPSVTFMSVPTPAVPKGLPAPPSCGLVGASGECGGALGNGGVFASSVPSLMNHGCPMPTTLSSGSGDFDDEFGDFKSAPEQSHLQQPLATDSVSTQVKPLPLGNLSKVPTSQPPLIEPTFAHDPRKANSLPDSPKLGPSKIAAVNAHNFQLSQQRNNICESPKMPKTFNFGLKIDLDSLMSLKPPVSQAAPVTNNVSVPEPPTAVDDDFADFQAAFPEASKPSVPTEDRYSVFKELCDDGLSLWSVTDAPTSDSKDANLSADVVDTGKAACFFHSEPL</sequence>
<dbReference type="AlphaFoldDB" id="A0AAQ4FMR9"/>
<dbReference type="PANTHER" id="PTHR15463:SF2">
    <property type="entry name" value="SYNERGIN GAMMA"/>
    <property type="match status" value="1"/>
</dbReference>
<dbReference type="PANTHER" id="PTHR15463">
    <property type="entry name" value="AP1 GAMMA SUBUNIT BINDING PROTEIN 1"/>
    <property type="match status" value="1"/>
</dbReference>
<reference evidence="3 4" key="1">
    <citation type="journal article" date="2023" name="Arcadia Sci">
        <title>De novo assembly of a long-read Amblyomma americanum tick genome.</title>
        <authorList>
            <person name="Chou S."/>
            <person name="Poskanzer K.E."/>
            <person name="Rollins M."/>
            <person name="Thuy-Boun P.S."/>
        </authorList>
    </citation>
    <scope>NUCLEOTIDE SEQUENCE [LARGE SCALE GENOMIC DNA]</scope>
    <source>
        <strain evidence="3">F_SG_1</strain>
        <tissue evidence="3">Salivary glands</tissue>
    </source>
</reference>
<proteinExistence type="predicted"/>
<feature type="region of interest" description="Disordered" evidence="1">
    <location>
        <begin position="48"/>
        <end position="74"/>
    </location>
</feature>
<comment type="caution">
    <text evidence="3">The sequence shown here is derived from an EMBL/GenBank/DDBJ whole genome shotgun (WGS) entry which is preliminary data.</text>
</comment>
<gene>
    <name evidence="3" type="ORF">V5799_021686</name>
</gene>
<dbReference type="GO" id="GO:0030130">
    <property type="term" value="C:clathrin coat of trans-Golgi network vesicle"/>
    <property type="evidence" value="ECO:0007669"/>
    <property type="project" value="TreeGrafter"/>
</dbReference>
<dbReference type="Gene3D" id="1.10.238.10">
    <property type="entry name" value="EF-hand"/>
    <property type="match status" value="1"/>
</dbReference>
<feature type="domain" description="EH" evidence="2">
    <location>
        <begin position="78"/>
        <end position="173"/>
    </location>
</feature>
<evidence type="ECO:0000256" key="1">
    <source>
        <dbReference type="SAM" id="MobiDB-lite"/>
    </source>
</evidence>
<dbReference type="Proteomes" id="UP001321473">
    <property type="component" value="Unassembled WGS sequence"/>
</dbReference>
<evidence type="ECO:0000313" key="3">
    <source>
        <dbReference type="EMBL" id="KAK8788540.1"/>
    </source>
</evidence>
<organism evidence="3 4">
    <name type="scientific">Amblyomma americanum</name>
    <name type="common">Lone star tick</name>
    <dbReference type="NCBI Taxonomy" id="6943"/>
    <lineage>
        <taxon>Eukaryota</taxon>
        <taxon>Metazoa</taxon>
        <taxon>Ecdysozoa</taxon>
        <taxon>Arthropoda</taxon>
        <taxon>Chelicerata</taxon>
        <taxon>Arachnida</taxon>
        <taxon>Acari</taxon>
        <taxon>Parasitiformes</taxon>
        <taxon>Ixodida</taxon>
        <taxon>Ixodoidea</taxon>
        <taxon>Ixodidae</taxon>
        <taxon>Amblyomminae</taxon>
        <taxon>Amblyomma</taxon>
    </lineage>
</organism>
<dbReference type="PROSITE" id="PS50031">
    <property type="entry name" value="EH"/>
    <property type="match status" value="1"/>
</dbReference>